<accession>A0A8E2JHD8</accession>
<dbReference type="EMBL" id="KV744900">
    <property type="protein sequence ID" value="OCK82069.1"/>
    <property type="molecule type" value="Genomic_DNA"/>
</dbReference>
<protein>
    <submittedName>
        <fullName evidence="2">Uncharacterized protein</fullName>
    </submittedName>
</protein>
<reference evidence="2 3" key="1">
    <citation type="journal article" date="2016" name="Nat. Commun.">
        <title>Ectomycorrhizal ecology is imprinted in the genome of the dominant symbiotic fungus Cenococcum geophilum.</title>
        <authorList>
            <consortium name="DOE Joint Genome Institute"/>
            <person name="Peter M."/>
            <person name="Kohler A."/>
            <person name="Ohm R.A."/>
            <person name="Kuo A."/>
            <person name="Krutzmann J."/>
            <person name="Morin E."/>
            <person name="Arend M."/>
            <person name="Barry K.W."/>
            <person name="Binder M."/>
            <person name="Choi C."/>
            <person name="Clum A."/>
            <person name="Copeland A."/>
            <person name="Grisel N."/>
            <person name="Haridas S."/>
            <person name="Kipfer T."/>
            <person name="LaButti K."/>
            <person name="Lindquist E."/>
            <person name="Lipzen A."/>
            <person name="Maire R."/>
            <person name="Meier B."/>
            <person name="Mihaltcheva S."/>
            <person name="Molinier V."/>
            <person name="Murat C."/>
            <person name="Poggeler S."/>
            <person name="Quandt C.A."/>
            <person name="Sperisen C."/>
            <person name="Tritt A."/>
            <person name="Tisserant E."/>
            <person name="Crous P.W."/>
            <person name="Henrissat B."/>
            <person name="Nehls U."/>
            <person name="Egli S."/>
            <person name="Spatafora J.W."/>
            <person name="Grigoriev I.V."/>
            <person name="Martin F.M."/>
        </authorList>
    </citation>
    <scope>NUCLEOTIDE SEQUENCE [LARGE SCALE GENOMIC DNA]</scope>
    <source>
        <strain evidence="2 3">CBS 459.81</strain>
    </source>
</reference>
<feature type="region of interest" description="Disordered" evidence="1">
    <location>
        <begin position="231"/>
        <end position="251"/>
    </location>
</feature>
<sequence length="459" mass="51097">MGQASSTASPSPDPESISVPKAVACPRTTLTSEHSDWYRPAPPENYPLNICPTCFEGLIAPTPYASRFQESRTKPEGELTRCIFWNYWVRLGWARILQTRAQSLEMLYKAANVVVRDGDCTRSEPAERQWWSVKDPDSGKLLTTFTACSWCVYSADAVLPHLKGVFVRVGDGVSRGTCDLGAGTEGVRDLLVGLIVAEAVAERTGLPDMRHFANHVNEITARKERAINEAQAKPGQGSIESTAPQPQQLKPSAVQPNTLNLTASSLPQCQKGETVTGPCHFIPSFSCFTVCPRCYVETIAPFLASSRIASQFITTPQRLQGGFFCHAFSTRMRNICKDAFQTDDFTAFKQKALQREAKRKEVVSKLEALKTTYQLQMQQKDFYMQSAGLEQMQHAAVMASSGSRLDGQGPIFVNANTRNEIHWQRSNDLMNQSNQAFIQAQLALQQITLITRDWETNWE</sequence>
<dbReference type="OrthoDB" id="5324692at2759"/>
<evidence type="ECO:0000256" key="1">
    <source>
        <dbReference type="SAM" id="MobiDB-lite"/>
    </source>
</evidence>
<evidence type="ECO:0000313" key="2">
    <source>
        <dbReference type="EMBL" id="OCK82069.1"/>
    </source>
</evidence>
<evidence type="ECO:0000313" key="3">
    <source>
        <dbReference type="Proteomes" id="UP000250266"/>
    </source>
</evidence>
<organism evidence="2 3">
    <name type="scientific">Lepidopterella palustris CBS 459.81</name>
    <dbReference type="NCBI Taxonomy" id="1314670"/>
    <lineage>
        <taxon>Eukaryota</taxon>
        <taxon>Fungi</taxon>
        <taxon>Dikarya</taxon>
        <taxon>Ascomycota</taxon>
        <taxon>Pezizomycotina</taxon>
        <taxon>Dothideomycetes</taxon>
        <taxon>Pleosporomycetidae</taxon>
        <taxon>Mytilinidiales</taxon>
        <taxon>Argynnaceae</taxon>
        <taxon>Lepidopterella</taxon>
    </lineage>
</organism>
<proteinExistence type="predicted"/>
<name>A0A8E2JHD8_9PEZI</name>
<dbReference type="AlphaFoldDB" id="A0A8E2JHD8"/>
<feature type="region of interest" description="Disordered" evidence="1">
    <location>
        <begin position="1"/>
        <end position="22"/>
    </location>
</feature>
<keyword evidence="3" id="KW-1185">Reference proteome</keyword>
<gene>
    <name evidence="2" type="ORF">K432DRAFT_424454</name>
</gene>
<feature type="compositionally biased region" description="Polar residues" evidence="1">
    <location>
        <begin position="238"/>
        <end position="251"/>
    </location>
</feature>
<dbReference type="Proteomes" id="UP000250266">
    <property type="component" value="Unassembled WGS sequence"/>
</dbReference>
<feature type="compositionally biased region" description="Polar residues" evidence="1">
    <location>
        <begin position="1"/>
        <end position="10"/>
    </location>
</feature>